<proteinExistence type="predicted"/>
<sequence>MVFNRLAFAAFEAWAVTKLLRSQTFHRAVTHVYRKVNKLQPPAEELGGTKLDVPKGDSFLKHFADEVKDQMGFKQQQKPPK</sequence>
<organism evidence="1 2">
    <name type="scientific">Microthyrium microscopicum</name>
    <dbReference type="NCBI Taxonomy" id="703497"/>
    <lineage>
        <taxon>Eukaryota</taxon>
        <taxon>Fungi</taxon>
        <taxon>Dikarya</taxon>
        <taxon>Ascomycota</taxon>
        <taxon>Pezizomycotina</taxon>
        <taxon>Dothideomycetes</taxon>
        <taxon>Dothideomycetes incertae sedis</taxon>
        <taxon>Microthyriales</taxon>
        <taxon>Microthyriaceae</taxon>
        <taxon>Microthyrium</taxon>
    </lineage>
</organism>
<reference evidence="1" key="1">
    <citation type="journal article" date="2020" name="Stud. Mycol.">
        <title>101 Dothideomycetes genomes: a test case for predicting lifestyles and emergence of pathogens.</title>
        <authorList>
            <person name="Haridas S."/>
            <person name="Albert R."/>
            <person name="Binder M."/>
            <person name="Bloem J."/>
            <person name="Labutti K."/>
            <person name="Salamov A."/>
            <person name="Andreopoulos B."/>
            <person name="Baker S."/>
            <person name="Barry K."/>
            <person name="Bills G."/>
            <person name="Bluhm B."/>
            <person name="Cannon C."/>
            <person name="Castanera R."/>
            <person name="Culley D."/>
            <person name="Daum C."/>
            <person name="Ezra D."/>
            <person name="Gonzalez J."/>
            <person name="Henrissat B."/>
            <person name="Kuo A."/>
            <person name="Liang C."/>
            <person name="Lipzen A."/>
            <person name="Lutzoni F."/>
            <person name="Magnuson J."/>
            <person name="Mondo S."/>
            <person name="Nolan M."/>
            <person name="Ohm R."/>
            <person name="Pangilinan J."/>
            <person name="Park H.-J."/>
            <person name="Ramirez L."/>
            <person name="Alfaro M."/>
            <person name="Sun H."/>
            <person name="Tritt A."/>
            <person name="Yoshinaga Y."/>
            <person name="Zwiers L.-H."/>
            <person name="Turgeon B."/>
            <person name="Goodwin S."/>
            <person name="Spatafora J."/>
            <person name="Crous P."/>
            <person name="Grigoriev I."/>
        </authorList>
    </citation>
    <scope>NUCLEOTIDE SEQUENCE</scope>
    <source>
        <strain evidence="1">CBS 115976</strain>
    </source>
</reference>
<protein>
    <submittedName>
        <fullName evidence="1">Uncharacterized protein</fullName>
    </submittedName>
</protein>
<name>A0A6A6TXT1_9PEZI</name>
<accession>A0A6A6TXT1</accession>
<evidence type="ECO:0000313" key="1">
    <source>
        <dbReference type="EMBL" id="KAF2663474.1"/>
    </source>
</evidence>
<gene>
    <name evidence="1" type="ORF">BT63DRAFT_461200</name>
</gene>
<keyword evidence="2" id="KW-1185">Reference proteome</keyword>
<dbReference type="Pfam" id="PF10906">
    <property type="entry name" value="Mrx7"/>
    <property type="match status" value="1"/>
</dbReference>
<evidence type="ECO:0000313" key="2">
    <source>
        <dbReference type="Proteomes" id="UP000799302"/>
    </source>
</evidence>
<dbReference type="AlphaFoldDB" id="A0A6A6TXT1"/>
<dbReference type="InterPro" id="IPR020301">
    <property type="entry name" value="Mrx7"/>
</dbReference>
<dbReference type="OrthoDB" id="4138121at2759"/>
<dbReference type="Proteomes" id="UP000799302">
    <property type="component" value="Unassembled WGS sequence"/>
</dbReference>
<dbReference type="EMBL" id="MU004245">
    <property type="protein sequence ID" value="KAF2663474.1"/>
    <property type="molecule type" value="Genomic_DNA"/>
</dbReference>